<gene>
    <name evidence="5" type="primary">dns</name>
    <name evidence="5" type="ORF">CF67_29004</name>
</gene>
<evidence type="ECO:0000256" key="3">
    <source>
        <dbReference type="ARBA" id="ARBA00022801"/>
    </source>
</evidence>
<dbReference type="EMBL" id="JGVK01000030">
    <property type="protein sequence ID" value="KEY90956.1"/>
    <property type="molecule type" value="Genomic_DNA"/>
</dbReference>
<comment type="caution">
    <text evidence="5">The sequence shown here is derived from an EMBL/GenBank/DDBJ whole genome shotgun (WGS) entry which is preliminary data.</text>
</comment>
<keyword evidence="4" id="KW-0732">Signal</keyword>
<dbReference type="InterPro" id="IPR044925">
    <property type="entry name" value="His-Me_finger_sf"/>
</dbReference>
<protein>
    <submittedName>
        <fullName evidence="5">Extracellular deoxyribonuclease</fullName>
    </submittedName>
</protein>
<evidence type="ECO:0000256" key="2">
    <source>
        <dbReference type="ARBA" id="ARBA00022722"/>
    </source>
</evidence>
<dbReference type="AlphaFoldDB" id="A0A084CMC7"/>
<evidence type="ECO:0000256" key="4">
    <source>
        <dbReference type="SAM" id="SignalP"/>
    </source>
</evidence>
<dbReference type="GO" id="GO:0004518">
    <property type="term" value="F:nuclease activity"/>
    <property type="evidence" value="ECO:0007669"/>
    <property type="project" value="UniProtKB-KW"/>
</dbReference>
<accession>A0A084CMC7</accession>
<reference evidence="5 6" key="1">
    <citation type="submission" date="2014-03" db="EMBL/GenBank/DDBJ databases">
        <title>Selection and divergence in the genomes of co-occurring obligate luminous symbionts with specific hosts.</title>
        <authorList>
            <person name="Hendry T.A."/>
            <person name="de Wet J.R."/>
            <person name="Dunlap P.V."/>
        </authorList>
    </citation>
    <scope>NUCLEOTIDE SEQUENCE [LARGE SCALE GENOMIC DNA]</scope>
    <source>
        <strain evidence="5 6">Ppalp.1</strain>
        <plasmid evidence="5">pPB002</plasmid>
    </source>
</reference>
<dbReference type="SUPFAM" id="SSF54060">
    <property type="entry name" value="His-Me finger endonucleases"/>
    <property type="match status" value="1"/>
</dbReference>
<organism evidence="5 6">
    <name type="scientific">Candidatus Photodesmus blepharonis</name>
    <dbReference type="NCBI Taxonomy" id="1179155"/>
    <lineage>
        <taxon>Bacteria</taxon>
        <taxon>Pseudomonadati</taxon>
        <taxon>Pseudomonadota</taxon>
        <taxon>Gammaproteobacteria</taxon>
        <taxon>Vibrionales</taxon>
        <taxon>Vibrionaceae</taxon>
        <taxon>Candidatus Photodesmus</taxon>
    </lineage>
</organism>
<dbReference type="GO" id="GO:0016787">
    <property type="term" value="F:hydrolase activity"/>
    <property type="evidence" value="ECO:0007669"/>
    <property type="project" value="UniProtKB-KW"/>
</dbReference>
<dbReference type="PANTHER" id="PTHR33607">
    <property type="entry name" value="ENDONUCLEASE-1"/>
    <property type="match status" value="1"/>
</dbReference>
<dbReference type="Pfam" id="PF04231">
    <property type="entry name" value="Endonuclease_1"/>
    <property type="match status" value="1"/>
</dbReference>
<keyword evidence="3" id="KW-0378">Hydrolase</keyword>
<proteinExistence type="inferred from homology"/>
<dbReference type="InterPro" id="IPR007346">
    <property type="entry name" value="Endonuclease-I"/>
</dbReference>
<feature type="signal peptide" evidence="4">
    <location>
        <begin position="1"/>
        <end position="17"/>
    </location>
</feature>
<dbReference type="PANTHER" id="PTHR33607:SF2">
    <property type="entry name" value="ENDONUCLEASE-1"/>
    <property type="match status" value="1"/>
</dbReference>
<evidence type="ECO:0000256" key="1">
    <source>
        <dbReference type="ARBA" id="ARBA00006429"/>
    </source>
</evidence>
<evidence type="ECO:0000313" key="5">
    <source>
        <dbReference type="EMBL" id="KEY90956.1"/>
    </source>
</evidence>
<keyword evidence="5" id="KW-0614">Plasmid</keyword>
<keyword evidence="6" id="KW-1185">Reference proteome</keyword>
<keyword evidence="2" id="KW-0540">Nuclease</keyword>
<comment type="similarity">
    <text evidence="1">Belongs to the EndA/NucM nuclease family.</text>
</comment>
<dbReference type="RefSeq" id="WP_034414967.1">
    <property type="nucleotide sequence ID" value="NZ_JGVK01000030.1"/>
</dbReference>
<dbReference type="OrthoDB" id="9800417at2"/>
<sequence length="229" mass="26980">MKKILLLTLIASPLSFSYPNSFQQAKKEAFNVYKYHPYTFYCGCDITWKGIKGSGSPDLKSCGYKVRKEPKRANRIEWEHIMPAWSFGHQMRCWQEGGRKNCLKKHKFKKMESDLHNLVPAVGEVNGNRSNYKFTQWNDNRGDSYGQCLMRISFKEKIAMPPIETRGKIARAYLYMSKQYNIKLSKKERKTMEVWNKLNPVTSWECERDYRITKIQGNSNSFVSRRCKE</sequence>
<dbReference type="Proteomes" id="UP000053784">
    <property type="component" value="Unassembled WGS sequence"/>
</dbReference>
<name>A0A084CMC7_9GAMM</name>
<feature type="chain" id="PRO_5001773262" evidence="4">
    <location>
        <begin position="18"/>
        <end position="229"/>
    </location>
</feature>
<geneLocation type="plasmid" evidence="5">
    <name>pPB002</name>
</geneLocation>
<evidence type="ECO:0000313" key="6">
    <source>
        <dbReference type="Proteomes" id="UP000053784"/>
    </source>
</evidence>